<feature type="region of interest" description="Disordered" evidence="1">
    <location>
        <begin position="106"/>
        <end position="168"/>
    </location>
</feature>
<sequence length="221" mass="24507">MASSVTATGATGSRSRPQARKKLNDDAAYMAPPSANAGTKRQAADKADGEPRVKRKRVEPVITATSGNGKKDVEEPQRSSMVEFSKMPINILYCYMTQFDIIPDVRPSPLSAEDPPSPMSLTNPHRHSPRALSPPAQTTPANRPRREPKEQNRRRSSRLLEEETRSRTPILADTDEIQSVLAGIVEKHFRDMPPISGRDEVDTLASFMCAVEKSRSQRVRC</sequence>
<feature type="compositionally biased region" description="Basic and acidic residues" evidence="1">
    <location>
        <begin position="144"/>
        <end position="166"/>
    </location>
</feature>
<protein>
    <recommendedName>
        <fullName evidence="4">Histone deacetylase complex subunit SAP30 Sin3 binding domain-containing protein</fullName>
    </recommendedName>
</protein>
<name>A0AAD5VHZ8_9AGAR</name>
<feature type="compositionally biased region" description="Polar residues" evidence="1">
    <location>
        <begin position="1"/>
        <end position="16"/>
    </location>
</feature>
<organism evidence="2 3">
    <name type="scientific">Leucocoprinus birnbaumii</name>
    <dbReference type="NCBI Taxonomy" id="56174"/>
    <lineage>
        <taxon>Eukaryota</taxon>
        <taxon>Fungi</taxon>
        <taxon>Dikarya</taxon>
        <taxon>Basidiomycota</taxon>
        <taxon>Agaricomycotina</taxon>
        <taxon>Agaricomycetes</taxon>
        <taxon>Agaricomycetidae</taxon>
        <taxon>Agaricales</taxon>
        <taxon>Agaricineae</taxon>
        <taxon>Agaricaceae</taxon>
        <taxon>Leucocoprinus</taxon>
    </lineage>
</organism>
<keyword evidence="3" id="KW-1185">Reference proteome</keyword>
<proteinExistence type="predicted"/>
<feature type="compositionally biased region" description="Basic and acidic residues" evidence="1">
    <location>
        <begin position="42"/>
        <end position="52"/>
    </location>
</feature>
<evidence type="ECO:0000313" key="3">
    <source>
        <dbReference type="Proteomes" id="UP001213000"/>
    </source>
</evidence>
<comment type="caution">
    <text evidence="2">The sequence shown here is derived from an EMBL/GenBank/DDBJ whole genome shotgun (WGS) entry which is preliminary data.</text>
</comment>
<accession>A0AAD5VHZ8</accession>
<evidence type="ECO:0000313" key="2">
    <source>
        <dbReference type="EMBL" id="KAJ3556513.1"/>
    </source>
</evidence>
<dbReference type="EMBL" id="JANIEX010001570">
    <property type="protein sequence ID" value="KAJ3556513.1"/>
    <property type="molecule type" value="Genomic_DNA"/>
</dbReference>
<gene>
    <name evidence="2" type="ORF">NP233_g11960</name>
</gene>
<reference evidence="2" key="1">
    <citation type="submission" date="2022-07" db="EMBL/GenBank/DDBJ databases">
        <title>Genome Sequence of Leucocoprinus birnbaumii.</title>
        <authorList>
            <person name="Buettner E."/>
        </authorList>
    </citation>
    <scope>NUCLEOTIDE SEQUENCE</scope>
    <source>
        <strain evidence="2">VT141</strain>
    </source>
</reference>
<feature type="region of interest" description="Disordered" evidence="1">
    <location>
        <begin position="1"/>
        <end position="79"/>
    </location>
</feature>
<evidence type="ECO:0008006" key="4">
    <source>
        <dbReference type="Google" id="ProtNLM"/>
    </source>
</evidence>
<dbReference type="Proteomes" id="UP001213000">
    <property type="component" value="Unassembled WGS sequence"/>
</dbReference>
<evidence type="ECO:0000256" key="1">
    <source>
        <dbReference type="SAM" id="MobiDB-lite"/>
    </source>
</evidence>
<dbReference type="AlphaFoldDB" id="A0AAD5VHZ8"/>